<gene>
    <name evidence="1" type="ORF">HMPREF3206_00818</name>
</gene>
<dbReference type="EMBL" id="LRPX01000035">
    <property type="protein sequence ID" value="KXA14987.1"/>
    <property type="molecule type" value="Genomic_DNA"/>
</dbReference>
<dbReference type="RefSeq" id="WP_010680174.1">
    <property type="nucleotide sequence ID" value="NZ_KQ956530.1"/>
</dbReference>
<organism evidence="1 2">
    <name type="scientific">Fusobacterium equinum</name>
    <dbReference type="NCBI Taxonomy" id="134605"/>
    <lineage>
        <taxon>Bacteria</taxon>
        <taxon>Fusobacteriati</taxon>
        <taxon>Fusobacteriota</taxon>
        <taxon>Fusobacteriia</taxon>
        <taxon>Fusobacteriales</taxon>
        <taxon>Fusobacteriaceae</taxon>
        <taxon>Fusobacterium</taxon>
    </lineage>
</organism>
<dbReference type="STRING" id="134605.HMPREF3206_00818"/>
<proteinExistence type="predicted"/>
<dbReference type="Proteomes" id="UP000070617">
    <property type="component" value="Unassembled WGS sequence"/>
</dbReference>
<dbReference type="AlphaFoldDB" id="A0A133NFH0"/>
<evidence type="ECO:0008006" key="3">
    <source>
        <dbReference type="Google" id="ProtNLM"/>
    </source>
</evidence>
<comment type="caution">
    <text evidence="1">The sequence shown here is derived from an EMBL/GenBank/DDBJ whole genome shotgun (WGS) entry which is preliminary data.</text>
</comment>
<evidence type="ECO:0000313" key="2">
    <source>
        <dbReference type="Proteomes" id="UP000070617"/>
    </source>
</evidence>
<reference evidence="2" key="1">
    <citation type="submission" date="2016-01" db="EMBL/GenBank/DDBJ databases">
        <authorList>
            <person name="Mitreva M."/>
            <person name="Pepin K.H."/>
            <person name="Mihindukulasuriya K.A."/>
            <person name="Fulton R."/>
            <person name="Fronick C."/>
            <person name="O'Laughlin M."/>
            <person name="Miner T."/>
            <person name="Herter B."/>
            <person name="Rosa B.A."/>
            <person name="Cordes M."/>
            <person name="Tomlinson C."/>
            <person name="Wollam A."/>
            <person name="Palsikar V.B."/>
            <person name="Mardis E.R."/>
            <person name="Wilson R.K."/>
        </authorList>
    </citation>
    <scope>NUCLEOTIDE SEQUENCE [LARGE SCALE GENOMIC DNA]</scope>
    <source>
        <strain evidence="2">CMW8396</strain>
    </source>
</reference>
<accession>A0A133NFH0</accession>
<keyword evidence="2" id="KW-1185">Reference proteome</keyword>
<name>A0A133NFH0_9FUSO</name>
<protein>
    <recommendedName>
        <fullName evidence="3">Peptidase C39-like domain-containing protein</fullName>
    </recommendedName>
</protein>
<sequence>MRKKELKYFTIEDSFGGNQDWFTDPMMNRGGCGAVTACDTCMYFSKYYAQKHLYPFDIENLTKEKFIEFSNIMKPFLSPRRMGINTLELYMDGFQEYLNSVSDTFLGMRGFLGTEKLDEAEEKVIEQIEKGFPIPYLNLLHQDKSFEDYEWHWFSLIGYEKKEENFFVKAVSYGKVEWLDFRKLWNTGHKQKGGMVLYFLLKR</sequence>
<evidence type="ECO:0000313" key="1">
    <source>
        <dbReference type="EMBL" id="KXA14987.1"/>
    </source>
</evidence>
<dbReference type="PATRIC" id="fig|134605.3.peg.815"/>